<comment type="catalytic activity">
    <reaction evidence="11">
        <text>myo-inositol + UDP-alpha-D-galactose = alpha-D-galactosyl-(1-&gt;3)-1D-myo-inositol + UDP + H(+)</text>
        <dbReference type="Rhea" id="RHEA:12464"/>
        <dbReference type="ChEBI" id="CHEBI:15378"/>
        <dbReference type="ChEBI" id="CHEBI:17268"/>
        <dbReference type="ChEBI" id="CHEBI:17505"/>
        <dbReference type="ChEBI" id="CHEBI:58223"/>
        <dbReference type="ChEBI" id="CHEBI:66914"/>
        <dbReference type="EC" id="2.4.1.123"/>
    </reaction>
</comment>
<keyword evidence="14" id="KW-1185">Reference proteome</keyword>
<reference evidence="14" key="1">
    <citation type="submission" date="2019-07" db="EMBL/GenBank/DDBJ databases">
        <title>De Novo Assembly of kiwifruit Actinidia rufa.</title>
        <authorList>
            <person name="Sugita-Konishi S."/>
            <person name="Sato K."/>
            <person name="Mori E."/>
            <person name="Abe Y."/>
            <person name="Kisaki G."/>
            <person name="Hamano K."/>
            <person name="Suezawa K."/>
            <person name="Otani M."/>
            <person name="Fukuda T."/>
            <person name="Manabe T."/>
            <person name="Gomi K."/>
            <person name="Tabuchi M."/>
            <person name="Akimitsu K."/>
            <person name="Kataoka I."/>
        </authorList>
    </citation>
    <scope>NUCLEOTIDE SEQUENCE [LARGE SCALE GENOMIC DNA]</scope>
    <source>
        <strain evidence="14">cv. Fuchu</strain>
    </source>
</reference>
<name>A0A7J0DPR3_9ERIC</name>
<protein>
    <recommendedName>
        <fullName evidence="12">Hexosyltransferase</fullName>
        <ecNumber evidence="12">2.4.1.-</ecNumber>
    </recommendedName>
</protein>
<comment type="caution">
    <text evidence="13">The sequence shown here is derived from an EMBL/GenBank/DDBJ whole genome shotgun (WGS) entry which is preliminary data.</text>
</comment>
<accession>A0A7J0DPR3</accession>
<keyword evidence="8" id="KW-0299">Galactose metabolism</keyword>
<dbReference type="FunFam" id="3.90.550.10:FF:000049">
    <property type="entry name" value="Hexosyltransferase"/>
    <property type="match status" value="1"/>
</dbReference>
<dbReference type="GO" id="GO:0006012">
    <property type="term" value="P:galactose metabolic process"/>
    <property type="evidence" value="ECO:0007669"/>
    <property type="project" value="UniProtKB-KW"/>
</dbReference>
<dbReference type="CDD" id="cd02537">
    <property type="entry name" value="GT8_Glycogenin"/>
    <property type="match status" value="1"/>
</dbReference>
<keyword evidence="7" id="KW-0479">Metal-binding</keyword>
<evidence type="ECO:0000256" key="8">
    <source>
        <dbReference type="ARBA" id="ARBA00023144"/>
    </source>
</evidence>
<dbReference type="OrthoDB" id="2014201at2759"/>
<evidence type="ECO:0000256" key="9">
    <source>
        <dbReference type="ARBA" id="ARBA00023211"/>
    </source>
</evidence>
<dbReference type="EMBL" id="BJWL01000319">
    <property type="protein sequence ID" value="GFS38906.1"/>
    <property type="molecule type" value="Genomic_DNA"/>
</dbReference>
<comment type="similarity">
    <text evidence="3">Belongs to the glycosyltransferase 8 family. Galactosyltransferase subfamily.</text>
</comment>
<dbReference type="GO" id="GO:0047216">
    <property type="term" value="F:inositol 3-alpha-galactosyltransferase activity"/>
    <property type="evidence" value="ECO:0007669"/>
    <property type="project" value="UniProtKB-EC"/>
</dbReference>
<evidence type="ECO:0000256" key="3">
    <source>
        <dbReference type="ARBA" id="ARBA00007790"/>
    </source>
</evidence>
<dbReference type="AlphaFoldDB" id="A0A7J0DPR3"/>
<dbReference type="GO" id="GO:0005737">
    <property type="term" value="C:cytoplasm"/>
    <property type="evidence" value="ECO:0007669"/>
    <property type="project" value="UniProtKB-SubCell"/>
</dbReference>
<keyword evidence="10" id="KW-0119">Carbohydrate metabolism</keyword>
<evidence type="ECO:0000256" key="5">
    <source>
        <dbReference type="ARBA" id="ARBA00022676"/>
    </source>
</evidence>
<organism evidence="13 14">
    <name type="scientific">Actinidia rufa</name>
    <dbReference type="NCBI Taxonomy" id="165716"/>
    <lineage>
        <taxon>Eukaryota</taxon>
        <taxon>Viridiplantae</taxon>
        <taxon>Streptophyta</taxon>
        <taxon>Embryophyta</taxon>
        <taxon>Tracheophyta</taxon>
        <taxon>Spermatophyta</taxon>
        <taxon>Magnoliopsida</taxon>
        <taxon>eudicotyledons</taxon>
        <taxon>Gunneridae</taxon>
        <taxon>Pentapetalae</taxon>
        <taxon>asterids</taxon>
        <taxon>Ericales</taxon>
        <taxon>Actinidiaceae</taxon>
        <taxon>Actinidia</taxon>
    </lineage>
</organism>
<dbReference type="Proteomes" id="UP000585474">
    <property type="component" value="Unassembled WGS sequence"/>
</dbReference>
<evidence type="ECO:0000256" key="1">
    <source>
        <dbReference type="ARBA" id="ARBA00001968"/>
    </source>
</evidence>
<evidence type="ECO:0000256" key="4">
    <source>
        <dbReference type="ARBA" id="ARBA00022490"/>
    </source>
</evidence>
<comment type="cofactor">
    <cofactor evidence="1">
        <name>a divalent metal cation</name>
        <dbReference type="ChEBI" id="CHEBI:60240"/>
    </cofactor>
</comment>
<dbReference type="SUPFAM" id="SSF53448">
    <property type="entry name" value="Nucleotide-diphospho-sugar transferases"/>
    <property type="match status" value="1"/>
</dbReference>
<evidence type="ECO:0000256" key="6">
    <source>
        <dbReference type="ARBA" id="ARBA00022679"/>
    </source>
</evidence>
<dbReference type="Pfam" id="PF01501">
    <property type="entry name" value="Glyco_transf_8"/>
    <property type="match status" value="1"/>
</dbReference>
<dbReference type="InterPro" id="IPR029044">
    <property type="entry name" value="Nucleotide-diphossugar_trans"/>
</dbReference>
<dbReference type="InterPro" id="IPR002495">
    <property type="entry name" value="Glyco_trans_8"/>
</dbReference>
<evidence type="ECO:0000256" key="11">
    <source>
        <dbReference type="ARBA" id="ARBA00050449"/>
    </source>
</evidence>
<comment type="subcellular location">
    <subcellularLocation>
        <location evidence="2">Cytoplasm</location>
    </subcellularLocation>
</comment>
<keyword evidence="5" id="KW-0328">Glycosyltransferase</keyword>
<dbReference type="GO" id="GO:0046872">
    <property type="term" value="F:metal ion binding"/>
    <property type="evidence" value="ECO:0007669"/>
    <property type="project" value="UniProtKB-KW"/>
</dbReference>
<evidence type="ECO:0000313" key="13">
    <source>
        <dbReference type="EMBL" id="GFS38906.1"/>
    </source>
</evidence>
<evidence type="ECO:0000256" key="2">
    <source>
        <dbReference type="ARBA" id="ARBA00004496"/>
    </source>
</evidence>
<dbReference type="GO" id="GO:0070417">
    <property type="term" value="P:cellular response to cold"/>
    <property type="evidence" value="ECO:0007669"/>
    <property type="project" value="UniProtKB-ARBA"/>
</dbReference>
<evidence type="ECO:0000256" key="10">
    <source>
        <dbReference type="ARBA" id="ARBA00023277"/>
    </source>
</evidence>
<evidence type="ECO:0000256" key="12">
    <source>
        <dbReference type="RuleBase" id="RU362027"/>
    </source>
</evidence>
<keyword evidence="4" id="KW-0963">Cytoplasm</keyword>
<dbReference type="InterPro" id="IPR050587">
    <property type="entry name" value="GNT1/Glycosyltrans_8"/>
</dbReference>
<dbReference type="Gene3D" id="3.90.550.10">
    <property type="entry name" value="Spore Coat Polysaccharide Biosynthesis Protein SpsA, Chain A"/>
    <property type="match status" value="1"/>
</dbReference>
<dbReference type="PANTHER" id="PTHR11183">
    <property type="entry name" value="GLYCOGENIN SUBFAMILY MEMBER"/>
    <property type="match status" value="1"/>
</dbReference>
<dbReference type="EC" id="2.4.1.-" evidence="12"/>
<proteinExistence type="inferred from homology"/>
<sequence length="282" mass="32441">MAPNLVSATTLPKPASLTSRAYVTFLAGDGDYVKGVVGLAKGLRKAKAAYPLVVAVLPNVPEEHRRMLVAQGCLLRDIEPVHPPENGTGLARAYYAINYCKLRIWEFVEYHKMIYLDGDIQVFGNIDHLFELPDNHFYAVADCVCEGWEAEKGCPDKIPWSWELGPKPAVYFNAGMFMFEPSLSTYDDLFATLKVTPHTPFAEQDFLNMFFRDIYKPIPPIYNLLLANLWRHTDDIELDKVKVVHYCFEGSKPWRYNGKGKYMDREDVRMLVNKWWDIYNED</sequence>
<gene>
    <name evidence="13" type="ORF">Acr_00g0060120</name>
</gene>
<keyword evidence="6" id="KW-0808">Transferase</keyword>
<evidence type="ECO:0000313" key="14">
    <source>
        <dbReference type="Proteomes" id="UP000585474"/>
    </source>
</evidence>
<evidence type="ECO:0000256" key="7">
    <source>
        <dbReference type="ARBA" id="ARBA00022723"/>
    </source>
</evidence>
<keyword evidence="9" id="KW-0464">Manganese</keyword>